<reference evidence="1" key="1">
    <citation type="submission" date="2020-07" db="EMBL/GenBank/DDBJ databases">
        <title>Multicomponent nature underlies the extraordinary mechanical properties of spider dragline silk.</title>
        <authorList>
            <person name="Kono N."/>
            <person name="Nakamura H."/>
            <person name="Mori M."/>
            <person name="Yoshida Y."/>
            <person name="Ohtoshi R."/>
            <person name="Malay A.D."/>
            <person name="Moran D.A.P."/>
            <person name="Tomita M."/>
            <person name="Numata K."/>
            <person name="Arakawa K."/>
        </authorList>
    </citation>
    <scope>NUCLEOTIDE SEQUENCE</scope>
</reference>
<accession>A0A8X6FVY5</accession>
<evidence type="ECO:0000313" key="2">
    <source>
        <dbReference type="Proteomes" id="UP000887116"/>
    </source>
</evidence>
<proteinExistence type="predicted"/>
<dbReference type="EMBL" id="BMAO01013730">
    <property type="protein sequence ID" value="GFQ90685.1"/>
    <property type="molecule type" value="Genomic_DNA"/>
</dbReference>
<protein>
    <submittedName>
        <fullName evidence="1">Uncharacterized protein</fullName>
    </submittedName>
</protein>
<dbReference type="AlphaFoldDB" id="A0A8X6FVY5"/>
<gene>
    <name evidence="1" type="ORF">TNCT_478411</name>
</gene>
<organism evidence="1 2">
    <name type="scientific">Trichonephila clavata</name>
    <name type="common">Joro spider</name>
    <name type="synonym">Nephila clavata</name>
    <dbReference type="NCBI Taxonomy" id="2740835"/>
    <lineage>
        <taxon>Eukaryota</taxon>
        <taxon>Metazoa</taxon>
        <taxon>Ecdysozoa</taxon>
        <taxon>Arthropoda</taxon>
        <taxon>Chelicerata</taxon>
        <taxon>Arachnida</taxon>
        <taxon>Araneae</taxon>
        <taxon>Araneomorphae</taxon>
        <taxon>Entelegynae</taxon>
        <taxon>Araneoidea</taxon>
        <taxon>Nephilidae</taxon>
        <taxon>Trichonephila</taxon>
    </lineage>
</organism>
<keyword evidence="2" id="KW-1185">Reference proteome</keyword>
<sequence length="102" mass="11617">MEEAVASDSEFSREEGDLPPVSRLKNFYPLFSFCPHPSSLIPPKSPHKSALRNGQANWARSLVLEHVLQRVTVSWKKRVLLLLFKGDPKKETKFVAVEENKT</sequence>
<name>A0A8X6FVY5_TRICU</name>
<evidence type="ECO:0000313" key="1">
    <source>
        <dbReference type="EMBL" id="GFQ90685.1"/>
    </source>
</evidence>
<dbReference type="Proteomes" id="UP000887116">
    <property type="component" value="Unassembled WGS sequence"/>
</dbReference>
<comment type="caution">
    <text evidence="1">The sequence shown here is derived from an EMBL/GenBank/DDBJ whole genome shotgun (WGS) entry which is preliminary data.</text>
</comment>